<feature type="domain" description="DDE Tnp4" evidence="8">
    <location>
        <begin position="127"/>
        <end position="280"/>
    </location>
</feature>
<reference evidence="9" key="1">
    <citation type="submission" date="2022-03" db="EMBL/GenBank/DDBJ databases">
        <authorList>
            <person name="Sayadi A."/>
        </authorList>
    </citation>
    <scope>NUCLEOTIDE SEQUENCE</scope>
</reference>
<keyword evidence="7" id="KW-0539">Nucleus</keyword>
<dbReference type="InterPro" id="IPR027806">
    <property type="entry name" value="HARBI1_dom"/>
</dbReference>
<evidence type="ECO:0000313" key="10">
    <source>
        <dbReference type="Proteomes" id="UP001152888"/>
    </source>
</evidence>
<dbReference type="OrthoDB" id="6757863at2759"/>
<accession>A0A9P0VQU4</accession>
<dbReference type="Proteomes" id="UP001152888">
    <property type="component" value="Unassembled WGS sequence"/>
</dbReference>
<dbReference type="GO" id="GO:0005634">
    <property type="term" value="C:nucleus"/>
    <property type="evidence" value="ECO:0007669"/>
    <property type="project" value="UniProtKB-SubCell"/>
</dbReference>
<dbReference type="InterPro" id="IPR045249">
    <property type="entry name" value="HARBI1-like"/>
</dbReference>
<gene>
    <name evidence="9" type="ORF">ACAOBT_LOCUS36176</name>
</gene>
<keyword evidence="4" id="KW-0540">Nuclease</keyword>
<dbReference type="PANTHER" id="PTHR22930">
    <property type="match status" value="1"/>
</dbReference>
<protein>
    <recommendedName>
        <fullName evidence="8">DDE Tnp4 domain-containing protein</fullName>
    </recommendedName>
</protein>
<dbReference type="PANTHER" id="PTHR22930:SF85">
    <property type="entry name" value="GH03217P-RELATED"/>
    <property type="match status" value="1"/>
</dbReference>
<dbReference type="GO" id="GO:0046872">
    <property type="term" value="F:metal ion binding"/>
    <property type="evidence" value="ECO:0007669"/>
    <property type="project" value="UniProtKB-KW"/>
</dbReference>
<comment type="cofactor">
    <cofactor evidence="1">
        <name>a divalent metal cation</name>
        <dbReference type="ChEBI" id="CHEBI:60240"/>
    </cofactor>
</comment>
<sequence>MERRLMRNQSDPFSFEDVRFKELFRLNKDMAKYVLNGIIPHLNQVPNPVAVPFFAALHFYATGTYQRVIGRSYDISMSQQSISRAIHEITNAIISTFSEQLVHFPRTALENHVIKQARGFPGVIGAIDCTHVEILRPTLEEHNYLNRKGYHSKNIQIVCDHDLKILNINARFAGASHDSYIWRNSLVRNEFEACYHGGDRHSWLLGDSGYPQEPWLMTPIQNALPGSPERRYTDSHIQTRNCVERCIGVLKGRFLCLSNVLRYSPEKVGNIANACVILHNICVAARLDFNLEMLPLQDTDNHLEQGNFDQRTERKSFWYVTTSTDPEKL</sequence>
<organism evidence="9 10">
    <name type="scientific">Acanthoscelides obtectus</name>
    <name type="common">Bean weevil</name>
    <name type="synonym">Bruchus obtectus</name>
    <dbReference type="NCBI Taxonomy" id="200917"/>
    <lineage>
        <taxon>Eukaryota</taxon>
        <taxon>Metazoa</taxon>
        <taxon>Ecdysozoa</taxon>
        <taxon>Arthropoda</taxon>
        <taxon>Hexapoda</taxon>
        <taxon>Insecta</taxon>
        <taxon>Pterygota</taxon>
        <taxon>Neoptera</taxon>
        <taxon>Endopterygota</taxon>
        <taxon>Coleoptera</taxon>
        <taxon>Polyphaga</taxon>
        <taxon>Cucujiformia</taxon>
        <taxon>Chrysomeloidea</taxon>
        <taxon>Chrysomelidae</taxon>
        <taxon>Bruchinae</taxon>
        <taxon>Bruchini</taxon>
        <taxon>Acanthoscelides</taxon>
    </lineage>
</organism>
<keyword evidence="6" id="KW-0378">Hydrolase</keyword>
<comment type="similarity">
    <text evidence="3">Belongs to the HARBI1 family.</text>
</comment>
<dbReference type="Pfam" id="PF13359">
    <property type="entry name" value="DDE_Tnp_4"/>
    <property type="match status" value="1"/>
</dbReference>
<evidence type="ECO:0000259" key="8">
    <source>
        <dbReference type="Pfam" id="PF13359"/>
    </source>
</evidence>
<dbReference type="GO" id="GO:0004518">
    <property type="term" value="F:nuclease activity"/>
    <property type="evidence" value="ECO:0007669"/>
    <property type="project" value="UniProtKB-KW"/>
</dbReference>
<comment type="caution">
    <text evidence="9">The sequence shown here is derived from an EMBL/GenBank/DDBJ whole genome shotgun (WGS) entry which is preliminary data.</text>
</comment>
<evidence type="ECO:0000256" key="7">
    <source>
        <dbReference type="ARBA" id="ARBA00023242"/>
    </source>
</evidence>
<dbReference type="GO" id="GO:0016787">
    <property type="term" value="F:hydrolase activity"/>
    <property type="evidence" value="ECO:0007669"/>
    <property type="project" value="UniProtKB-KW"/>
</dbReference>
<evidence type="ECO:0000256" key="1">
    <source>
        <dbReference type="ARBA" id="ARBA00001968"/>
    </source>
</evidence>
<keyword evidence="5" id="KW-0479">Metal-binding</keyword>
<evidence type="ECO:0000256" key="6">
    <source>
        <dbReference type="ARBA" id="ARBA00022801"/>
    </source>
</evidence>
<evidence type="ECO:0000313" key="9">
    <source>
        <dbReference type="EMBL" id="CAH2017697.1"/>
    </source>
</evidence>
<evidence type="ECO:0000256" key="4">
    <source>
        <dbReference type="ARBA" id="ARBA00022722"/>
    </source>
</evidence>
<evidence type="ECO:0000256" key="5">
    <source>
        <dbReference type="ARBA" id="ARBA00022723"/>
    </source>
</evidence>
<proteinExistence type="inferred from homology"/>
<dbReference type="AlphaFoldDB" id="A0A9P0VQU4"/>
<evidence type="ECO:0000256" key="2">
    <source>
        <dbReference type="ARBA" id="ARBA00004123"/>
    </source>
</evidence>
<dbReference type="EMBL" id="CAKOFQ010009405">
    <property type="protein sequence ID" value="CAH2017697.1"/>
    <property type="molecule type" value="Genomic_DNA"/>
</dbReference>
<name>A0A9P0VQU4_ACAOB</name>
<comment type="subcellular location">
    <subcellularLocation>
        <location evidence="2">Nucleus</location>
    </subcellularLocation>
</comment>
<evidence type="ECO:0000256" key="3">
    <source>
        <dbReference type="ARBA" id="ARBA00006958"/>
    </source>
</evidence>
<keyword evidence="10" id="KW-1185">Reference proteome</keyword>